<keyword evidence="2" id="KW-0732">Signal</keyword>
<feature type="region of interest" description="Disordered" evidence="1">
    <location>
        <begin position="26"/>
        <end position="58"/>
    </location>
</feature>
<dbReference type="Proteomes" id="UP000245396">
    <property type="component" value="Unassembled WGS sequence"/>
</dbReference>
<keyword evidence="4" id="KW-1185">Reference proteome</keyword>
<protein>
    <submittedName>
        <fullName evidence="3">Uncharacterized protein</fullName>
    </submittedName>
</protein>
<proteinExistence type="predicted"/>
<reference evidence="3 4" key="1">
    <citation type="submission" date="2018-05" db="EMBL/GenBank/DDBJ databases">
        <title>Genomic Encyclopedia of Type Strains, Phase IV (KMG-IV): sequencing the most valuable type-strain genomes for metagenomic binning, comparative biology and taxonomic classification.</title>
        <authorList>
            <person name="Goeker M."/>
        </authorList>
    </citation>
    <scope>NUCLEOTIDE SEQUENCE [LARGE SCALE GENOMIC DNA]</scope>
    <source>
        <strain evidence="3 4">DSM 6986</strain>
    </source>
</reference>
<evidence type="ECO:0000313" key="4">
    <source>
        <dbReference type="Proteomes" id="UP000245396"/>
    </source>
</evidence>
<evidence type="ECO:0000313" key="3">
    <source>
        <dbReference type="EMBL" id="PWJ85379.1"/>
    </source>
</evidence>
<evidence type="ECO:0000256" key="2">
    <source>
        <dbReference type="SAM" id="SignalP"/>
    </source>
</evidence>
<organism evidence="3 4">
    <name type="scientific">Pseudaminobacter salicylatoxidans</name>
    <dbReference type="NCBI Taxonomy" id="93369"/>
    <lineage>
        <taxon>Bacteria</taxon>
        <taxon>Pseudomonadati</taxon>
        <taxon>Pseudomonadota</taxon>
        <taxon>Alphaproteobacteria</taxon>
        <taxon>Hyphomicrobiales</taxon>
        <taxon>Phyllobacteriaceae</taxon>
        <taxon>Pseudaminobacter</taxon>
    </lineage>
</organism>
<sequence>MTRDARLLSALAVAATLLPFQALADDSQPLPGVKQPEPIVQAPQPEPDEQPGTGDTFKVGDFDVKVSGSVTVDIGFGKVKPPR</sequence>
<dbReference type="AlphaFoldDB" id="A0A316C6P4"/>
<gene>
    <name evidence="3" type="ORF">C7441_103236</name>
</gene>
<dbReference type="EMBL" id="QGGG01000003">
    <property type="protein sequence ID" value="PWJ85379.1"/>
    <property type="molecule type" value="Genomic_DNA"/>
</dbReference>
<evidence type="ECO:0000256" key="1">
    <source>
        <dbReference type="SAM" id="MobiDB-lite"/>
    </source>
</evidence>
<comment type="caution">
    <text evidence="3">The sequence shown here is derived from an EMBL/GenBank/DDBJ whole genome shotgun (WGS) entry which is preliminary data.</text>
</comment>
<dbReference type="OrthoDB" id="9812902at2"/>
<feature type="chain" id="PRO_5016289895" evidence="2">
    <location>
        <begin position="25"/>
        <end position="83"/>
    </location>
</feature>
<accession>A0A316C6P4</accession>
<feature type="signal peptide" evidence="2">
    <location>
        <begin position="1"/>
        <end position="24"/>
    </location>
</feature>
<name>A0A316C6P4_PSESE</name>
<dbReference type="RefSeq" id="WP_109612106.1">
    <property type="nucleotide sequence ID" value="NZ_QGGG01000003.1"/>
</dbReference>